<keyword evidence="2" id="KW-1185">Reference proteome</keyword>
<dbReference type="PANTHER" id="PTHR41532:SF1">
    <property type="entry name" value="FIXS PROTEIN"/>
    <property type="match status" value="1"/>
</dbReference>
<evidence type="ECO:0000313" key="1">
    <source>
        <dbReference type="EMBL" id="MDC7685271.1"/>
    </source>
</evidence>
<reference evidence="1 2" key="1">
    <citation type="submission" date="2023-01" db="EMBL/GenBank/DDBJ databases">
        <title>Novel species of the genus Asticcacaulis isolated from rivers.</title>
        <authorList>
            <person name="Lu H."/>
        </authorList>
    </citation>
    <scope>NUCLEOTIDE SEQUENCE [LARGE SCALE GENOMIC DNA]</scope>
    <source>
        <strain evidence="1 2">BYS171W</strain>
    </source>
</reference>
<protein>
    <submittedName>
        <fullName evidence="1">Cbb3-type cytochrome oxidase assembly protein CcoS</fullName>
    </submittedName>
</protein>
<gene>
    <name evidence="1" type="primary">ccoS</name>
    <name evidence="1" type="ORF">PQU92_18460</name>
</gene>
<dbReference type="PANTHER" id="PTHR41532">
    <property type="entry name" value="FIXS PROTEIN"/>
    <property type="match status" value="1"/>
</dbReference>
<accession>A0ABT5HYW4</accession>
<evidence type="ECO:0000313" key="2">
    <source>
        <dbReference type="Proteomes" id="UP001214854"/>
    </source>
</evidence>
<comment type="caution">
    <text evidence="1">The sequence shown here is derived from an EMBL/GenBank/DDBJ whole genome shotgun (WGS) entry which is preliminary data.</text>
</comment>
<sequence>MDILFLLIAAAGCLALIGAAAFMWAVRTHQFDDPDMQAERILHEDDEA</sequence>
<dbReference type="InterPro" id="IPR004714">
    <property type="entry name" value="Cyt_oxidase_maturation_cbb3"/>
</dbReference>
<proteinExistence type="predicted"/>
<name>A0ABT5HYW4_9CAUL</name>
<dbReference type="Pfam" id="PF03597">
    <property type="entry name" value="FixS"/>
    <property type="match status" value="1"/>
</dbReference>
<dbReference type="RefSeq" id="WP_272749773.1">
    <property type="nucleotide sequence ID" value="NZ_JAQQKX010000027.1"/>
</dbReference>
<dbReference type="Proteomes" id="UP001214854">
    <property type="component" value="Unassembled WGS sequence"/>
</dbReference>
<dbReference type="EMBL" id="JAQQKX010000027">
    <property type="protein sequence ID" value="MDC7685271.1"/>
    <property type="molecule type" value="Genomic_DNA"/>
</dbReference>
<dbReference type="NCBIfam" id="TIGR00847">
    <property type="entry name" value="ccoS"/>
    <property type="match status" value="1"/>
</dbReference>
<organism evidence="1 2">
    <name type="scientific">Asticcacaulis aquaticus</name>
    <dbReference type="NCBI Taxonomy" id="2984212"/>
    <lineage>
        <taxon>Bacteria</taxon>
        <taxon>Pseudomonadati</taxon>
        <taxon>Pseudomonadota</taxon>
        <taxon>Alphaproteobacteria</taxon>
        <taxon>Caulobacterales</taxon>
        <taxon>Caulobacteraceae</taxon>
        <taxon>Asticcacaulis</taxon>
    </lineage>
</organism>